<sequence length="78" mass="8275">MSKSVRVGVVSSVSPEQYAVRVICEDEDDLVTDWLPILVPALKNVEPTIPDIGDSVVCLFLDDGVEGFCLGSIGGGRP</sequence>
<organism evidence="1 2">
    <name type="scientific">Paenibacillus melissococcoides</name>
    <dbReference type="NCBI Taxonomy" id="2912268"/>
    <lineage>
        <taxon>Bacteria</taxon>
        <taxon>Bacillati</taxon>
        <taxon>Bacillota</taxon>
        <taxon>Bacilli</taxon>
        <taxon>Bacillales</taxon>
        <taxon>Paenibacillaceae</taxon>
        <taxon>Paenibacillus</taxon>
    </lineage>
</organism>
<dbReference type="EMBL" id="CALYLO010000004">
    <property type="protein sequence ID" value="CAH8246052.1"/>
    <property type="molecule type" value="Genomic_DNA"/>
</dbReference>
<dbReference type="Gene3D" id="2.40.50.230">
    <property type="entry name" value="Gp5 N-terminal domain"/>
    <property type="match status" value="1"/>
</dbReference>
<accession>A0ABN8U4Y8</accession>
<keyword evidence="2" id="KW-1185">Reference proteome</keyword>
<proteinExistence type="predicted"/>
<dbReference type="Proteomes" id="UP001154322">
    <property type="component" value="Unassembled WGS sequence"/>
</dbReference>
<evidence type="ECO:0000313" key="2">
    <source>
        <dbReference type="Proteomes" id="UP001154322"/>
    </source>
</evidence>
<dbReference type="RefSeq" id="WP_213427785.1">
    <property type="nucleotide sequence ID" value="NZ_AP031286.1"/>
</dbReference>
<reference evidence="1" key="1">
    <citation type="submission" date="2022-06" db="EMBL/GenBank/DDBJ databases">
        <authorList>
            <person name="Dietemann V."/>
            <person name="Ory F."/>
            <person name="Dainat B."/>
            <person name="Oberhansli S."/>
        </authorList>
    </citation>
    <scope>NUCLEOTIDE SEQUENCE</scope>
    <source>
        <strain evidence="1">Ena-SAMPLE-TAB-26-04-2022-14:26:32:270-5432</strain>
    </source>
</reference>
<dbReference type="InterPro" id="IPR037026">
    <property type="entry name" value="Vgr_OB-fold_dom_sf"/>
</dbReference>
<protein>
    <submittedName>
        <fullName evidence="1">Uncharacterized protein</fullName>
    </submittedName>
</protein>
<evidence type="ECO:0000313" key="1">
    <source>
        <dbReference type="EMBL" id="CAH8246052.1"/>
    </source>
</evidence>
<name>A0ABN8U4Y8_9BACL</name>
<gene>
    <name evidence="1" type="ORF">WJ0W_003289</name>
</gene>
<comment type="caution">
    <text evidence="1">The sequence shown here is derived from an EMBL/GenBank/DDBJ whole genome shotgun (WGS) entry which is preliminary data.</text>
</comment>